<feature type="domain" description="Helicase ATP-binding" evidence="7">
    <location>
        <begin position="338"/>
        <end position="483"/>
    </location>
</feature>
<dbReference type="PROSITE" id="PS51194">
    <property type="entry name" value="HELICASE_CTER"/>
    <property type="match status" value="1"/>
</dbReference>
<feature type="compositionally biased region" description="Gly residues" evidence="6">
    <location>
        <begin position="826"/>
        <end position="835"/>
    </location>
</feature>
<gene>
    <name evidence="9" type="ORF">E3202_08270</name>
</gene>
<dbReference type="AlphaFoldDB" id="A0A506UMC9"/>
<keyword evidence="1" id="KW-0547">Nucleotide-binding</keyword>
<evidence type="ECO:0000256" key="2">
    <source>
        <dbReference type="ARBA" id="ARBA00022801"/>
    </source>
</evidence>
<dbReference type="PANTHER" id="PTHR12131">
    <property type="entry name" value="ATP-DEPENDENT RNA AND DNA HELICASE"/>
    <property type="match status" value="1"/>
</dbReference>
<dbReference type="InterPro" id="IPR001650">
    <property type="entry name" value="Helicase_C-like"/>
</dbReference>
<dbReference type="CDD" id="cd18805">
    <property type="entry name" value="SF2_C_suv3"/>
    <property type="match status" value="1"/>
</dbReference>
<dbReference type="Pfam" id="PF22527">
    <property type="entry name" value="DEXQc_Suv3"/>
    <property type="match status" value="1"/>
</dbReference>
<dbReference type="InterPro" id="IPR014001">
    <property type="entry name" value="Helicase_ATP-bd"/>
</dbReference>
<dbReference type="GO" id="GO:0005524">
    <property type="term" value="F:ATP binding"/>
    <property type="evidence" value="ECO:0007669"/>
    <property type="project" value="UniProtKB-KW"/>
</dbReference>
<evidence type="ECO:0000259" key="7">
    <source>
        <dbReference type="PROSITE" id="PS51192"/>
    </source>
</evidence>
<evidence type="ECO:0000256" key="5">
    <source>
        <dbReference type="SAM" id="Coils"/>
    </source>
</evidence>
<dbReference type="PANTHER" id="PTHR12131:SF1">
    <property type="entry name" value="ATP-DEPENDENT RNA HELICASE SUPV3L1, MITOCHONDRIAL-RELATED"/>
    <property type="match status" value="1"/>
</dbReference>
<evidence type="ECO:0000256" key="1">
    <source>
        <dbReference type="ARBA" id="ARBA00022741"/>
    </source>
</evidence>
<dbReference type="GO" id="GO:0004386">
    <property type="term" value="F:helicase activity"/>
    <property type="evidence" value="ECO:0007669"/>
    <property type="project" value="UniProtKB-KW"/>
</dbReference>
<accession>A0A506UMC9</accession>
<proteinExistence type="predicted"/>
<evidence type="ECO:0000259" key="8">
    <source>
        <dbReference type="PROSITE" id="PS51194"/>
    </source>
</evidence>
<dbReference type="GO" id="GO:0016787">
    <property type="term" value="F:hydrolase activity"/>
    <property type="evidence" value="ECO:0007669"/>
    <property type="project" value="UniProtKB-KW"/>
</dbReference>
<evidence type="ECO:0000313" key="10">
    <source>
        <dbReference type="Proteomes" id="UP000315037"/>
    </source>
</evidence>
<dbReference type="InterPro" id="IPR041082">
    <property type="entry name" value="Suv3_C_1"/>
</dbReference>
<dbReference type="PROSITE" id="PS51192">
    <property type="entry name" value="HELICASE_ATP_BIND_1"/>
    <property type="match status" value="1"/>
</dbReference>
<dbReference type="InterPro" id="IPR055206">
    <property type="entry name" value="DEXQc_SUV3"/>
</dbReference>
<reference evidence="9 10" key="1">
    <citation type="submission" date="2019-03" db="EMBL/GenBank/DDBJ databases">
        <title>The complete genome sequence of Neokomagataea sp. Jb2 NBRC113641.</title>
        <authorList>
            <person name="Chua K.-O."/>
            <person name="Chan K.-G."/>
            <person name="See-Too W.-S."/>
        </authorList>
    </citation>
    <scope>NUCLEOTIDE SEQUENCE [LARGE SCALE GENOMIC DNA]</scope>
    <source>
        <strain evidence="9 10">Jb2</strain>
    </source>
</reference>
<dbReference type="Gene3D" id="3.40.50.300">
    <property type="entry name" value="P-loop containing nucleotide triphosphate hydrolases"/>
    <property type="match status" value="2"/>
</dbReference>
<sequence length="857" mass="94415">MSDQNPSEPPLDDAAHAPAPAATPAPMPPIAPEAILEKAEHAYGDSLKITPRERAPLLSQVRGLIASAEHNTGKPLLELTRAELKQALCQVRRRHWTAQLNAIVEGDMEVWVRKPDIQQAVALVTDPNINAEHLRDVLQGVLEERWRSMGSTPAQVLEEVRTELADSGVTLSGAQLANLSASVAEAFGVQDQNLTRELVEAEEKRQKEQAEIRARAEERRAQELERLKQWEDTLVDFEEVPAILRCSRRDALRWIAENRLPVARRVTDEDGRETFYFEPSELKKCRQLIPYWRRGESGPPEGALEKAPLPTLEPATPQGNEAIARVAALDKFAGHFRTARALKRRITLVTGPTNSGKSHTALETLAGAESGVALAPLRLLAHEFRESLVNRGVPTSLTTGEERIIDPTAKHVAATVEMCPFNRPVDVAIIDEAQMLSDSDRGAAWTAAIMGVPARQIFVLGAADCIPQVKRIAELCGDEVEEIHLERKSPLKAGGTLALKELKAGDALIAFSRREVLDLRAQLMAQGRKVAVIYGALSPEVRRAEAARFNSGEADILIATDAIGMGLNLSIKRVVFSALQKFDGRENRNLTTQEIKQIGGRAGRYGKHEEGLVCVLEGAGSPTVVRRALEAAPEVETELRPLVQPDADIVDAVAGEVGTDSLYGVLARIKRAVLRPDDPNYRLADMEQAMEIAAELEGVEDLDLNTRWTYAMCPVNTRDNGVARLVEWAAQHARGQQVPPPGTGRLPPAAQSSNEELERAEKRHRLLVTWRWLAMRFPEIYADLETAERNAATLDDWIEQVLRTQSRMRETTRRQSRHPGRRGGRDGGSGPGGDGKPPKRATRRTATARSSRRRPQA</sequence>
<dbReference type="Pfam" id="PF00271">
    <property type="entry name" value="Helicase_C"/>
    <property type="match status" value="1"/>
</dbReference>
<dbReference type="InterPro" id="IPR027417">
    <property type="entry name" value="P-loop_NTPase"/>
</dbReference>
<keyword evidence="4" id="KW-0067">ATP-binding</keyword>
<keyword evidence="2" id="KW-0378">Hydrolase</keyword>
<dbReference type="Proteomes" id="UP000315037">
    <property type="component" value="Unassembled WGS sequence"/>
</dbReference>
<keyword evidence="5" id="KW-0175">Coiled coil</keyword>
<comment type="caution">
    <text evidence="9">The sequence shown here is derived from an EMBL/GenBank/DDBJ whole genome shotgun (WGS) entry which is preliminary data.</text>
</comment>
<evidence type="ECO:0000256" key="6">
    <source>
        <dbReference type="SAM" id="MobiDB-lite"/>
    </source>
</evidence>
<organism evidence="9 10">
    <name type="scientific">Oecophyllibacter saccharovorans</name>
    <dbReference type="NCBI Taxonomy" id="2558360"/>
    <lineage>
        <taxon>Bacteria</taxon>
        <taxon>Pseudomonadati</taxon>
        <taxon>Pseudomonadota</taxon>
        <taxon>Alphaproteobacteria</taxon>
        <taxon>Acetobacterales</taxon>
        <taxon>Acetobacteraceae</taxon>
        <taxon>Oecophyllibacter</taxon>
    </lineage>
</organism>
<protein>
    <submittedName>
        <fullName evidence="9">RNA helicase</fullName>
    </submittedName>
</protein>
<keyword evidence="10" id="KW-1185">Reference proteome</keyword>
<dbReference type="SMART" id="SM00490">
    <property type="entry name" value="HELICc"/>
    <property type="match status" value="1"/>
</dbReference>
<dbReference type="InterPro" id="IPR050699">
    <property type="entry name" value="RNA-DNA_Helicase"/>
</dbReference>
<evidence type="ECO:0000256" key="4">
    <source>
        <dbReference type="ARBA" id="ARBA00022840"/>
    </source>
</evidence>
<feature type="region of interest" description="Disordered" evidence="6">
    <location>
        <begin position="805"/>
        <end position="857"/>
    </location>
</feature>
<feature type="compositionally biased region" description="Pro residues" evidence="6">
    <location>
        <begin position="21"/>
        <end position="31"/>
    </location>
</feature>
<evidence type="ECO:0000256" key="3">
    <source>
        <dbReference type="ARBA" id="ARBA00022806"/>
    </source>
</evidence>
<dbReference type="SMART" id="SM00487">
    <property type="entry name" value="DEXDc"/>
    <property type="match status" value="1"/>
</dbReference>
<dbReference type="Pfam" id="PF12513">
    <property type="entry name" value="SUV3_C"/>
    <property type="match status" value="1"/>
</dbReference>
<feature type="coiled-coil region" evidence="5">
    <location>
        <begin position="191"/>
        <end position="240"/>
    </location>
</feature>
<dbReference type="Pfam" id="PF18147">
    <property type="entry name" value="Suv3_C_1"/>
    <property type="match status" value="1"/>
</dbReference>
<feature type="region of interest" description="Disordered" evidence="6">
    <location>
        <begin position="1"/>
        <end position="31"/>
    </location>
</feature>
<feature type="domain" description="Helicase C-terminal" evidence="8">
    <location>
        <begin position="494"/>
        <end position="650"/>
    </location>
</feature>
<evidence type="ECO:0000313" key="9">
    <source>
        <dbReference type="EMBL" id="TPW34465.1"/>
    </source>
</evidence>
<feature type="region of interest" description="Disordered" evidence="6">
    <location>
        <begin position="733"/>
        <end position="757"/>
    </location>
</feature>
<dbReference type="InterPro" id="IPR022192">
    <property type="entry name" value="SUV3_C"/>
</dbReference>
<keyword evidence="3 9" id="KW-0347">Helicase</keyword>
<dbReference type="EMBL" id="SORZ01000002">
    <property type="protein sequence ID" value="TPW34465.1"/>
    <property type="molecule type" value="Genomic_DNA"/>
</dbReference>
<dbReference type="SUPFAM" id="SSF52540">
    <property type="entry name" value="P-loop containing nucleoside triphosphate hydrolases"/>
    <property type="match status" value="1"/>
</dbReference>
<name>A0A506UMC9_9PROT</name>
<dbReference type="Gene3D" id="1.20.58.1080">
    <property type="match status" value="1"/>
</dbReference>
<dbReference type="Gene3D" id="1.20.272.40">
    <property type="match status" value="1"/>
</dbReference>